<dbReference type="Proteomes" id="UP000266861">
    <property type="component" value="Unassembled WGS sequence"/>
</dbReference>
<gene>
    <name evidence="1" type="ORF">Glove_320g17</name>
</gene>
<protein>
    <submittedName>
        <fullName evidence="1">Uncharacterized protein</fullName>
    </submittedName>
</protein>
<keyword evidence="2" id="KW-1185">Reference proteome</keyword>
<organism evidence="1 2">
    <name type="scientific">Diversispora epigaea</name>
    <dbReference type="NCBI Taxonomy" id="1348612"/>
    <lineage>
        <taxon>Eukaryota</taxon>
        <taxon>Fungi</taxon>
        <taxon>Fungi incertae sedis</taxon>
        <taxon>Mucoromycota</taxon>
        <taxon>Glomeromycotina</taxon>
        <taxon>Glomeromycetes</taxon>
        <taxon>Diversisporales</taxon>
        <taxon>Diversisporaceae</taxon>
        <taxon>Diversispora</taxon>
    </lineage>
</organism>
<evidence type="ECO:0000313" key="2">
    <source>
        <dbReference type="Proteomes" id="UP000266861"/>
    </source>
</evidence>
<proteinExistence type="predicted"/>
<name>A0A397HP69_9GLOM</name>
<evidence type="ECO:0000313" key="1">
    <source>
        <dbReference type="EMBL" id="RHZ64812.1"/>
    </source>
</evidence>
<dbReference type="AlphaFoldDB" id="A0A397HP69"/>
<reference evidence="1 2" key="1">
    <citation type="submission" date="2018-08" db="EMBL/GenBank/DDBJ databases">
        <title>Genome and evolution of the arbuscular mycorrhizal fungus Diversispora epigaea (formerly Glomus versiforme) and its bacterial endosymbionts.</title>
        <authorList>
            <person name="Sun X."/>
            <person name="Fei Z."/>
            <person name="Harrison M."/>
        </authorList>
    </citation>
    <scope>NUCLEOTIDE SEQUENCE [LARGE SCALE GENOMIC DNA]</scope>
    <source>
        <strain evidence="1 2">IT104</strain>
    </source>
</reference>
<comment type="caution">
    <text evidence="1">The sequence shown here is derived from an EMBL/GenBank/DDBJ whole genome shotgun (WGS) entry which is preliminary data.</text>
</comment>
<dbReference type="OrthoDB" id="432528at2759"/>
<accession>A0A397HP69</accession>
<sequence length="57" mass="6643">MDRSTSVLNGETCDCDYSNIIYTYNYPTSKWFTPVLYGDTVPPRQNIKGVIDDIYIW</sequence>
<dbReference type="EMBL" id="PQFF01000292">
    <property type="protein sequence ID" value="RHZ64812.1"/>
    <property type="molecule type" value="Genomic_DNA"/>
</dbReference>